<sequence length="367" mass="37445">MKLRQKTFIAWSFAACTATLTACGGSSSDNSTPPAPVTGPFKATVLVSDGSVSAPNTDANLKNGWGIAFNPTGVMWVSDNNTKKSTLYDGNGVVQSLVVTIPPAASGQAAGPTGIVFNTSTDFAISANGATSNALFLWATDAGTIAGWSPKVLPTQAVNAHDDGTGGAVYKGLAIGTNAGQNLLYAADFHNGKVDVFDKSFNKIQLDGQFKDPSLPAGLSPFGIRVVGTTVYVTFAKLGPDGHTQVNGPGNGAVDAFDTAGHLTKRIAQGGSLNSPWGLAVAPANFGALSNDLLVGNFGDGTIDAFDPNSGSFIGAMTQTDGSTFKQPGIWGISFGNNAANQPLNTLFFAAGPTPTTGVYGRIDVSQ</sequence>
<dbReference type="InterPro" id="IPR017549">
    <property type="entry name" value="APMV_L690"/>
</dbReference>
<name>A0ABM8R781_9BURK</name>
<evidence type="ECO:0008006" key="4">
    <source>
        <dbReference type="Google" id="ProtNLM"/>
    </source>
</evidence>
<dbReference type="EMBL" id="CAJNAU010000014">
    <property type="protein sequence ID" value="CAE6736607.1"/>
    <property type="molecule type" value="Genomic_DNA"/>
</dbReference>
<proteinExistence type="predicted"/>
<feature type="signal peptide" evidence="1">
    <location>
        <begin position="1"/>
        <end position="24"/>
    </location>
</feature>
<evidence type="ECO:0000313" key="3">
    <source>
        <dbReference type="Proteomes" id="UP000674425"/>
    </source>
</evidence>
<dbReference type="Proteomes" id="UP000674425">
    <property type="component" value="Unassembled WGS sequence"/>
</dbReference>
<organism evidence="2 3">
    <name type="scientific">Paraburkholderia aspalathi</name>
    <dbReference type="NCBI Taxonomy" id="1324617"/>
    <lineage>
        <taxon>Bacteria</taxon>
        <taxon>Pseudomonadati</taxon>
        <taxon>Pseudomonadota</taxon>
        <taxon>Betaproteobacteria</taxon>
        <taxon>Burkholderiales</taxon>
        <taxon>Burkholderiaceae</taxon>
        <taxon>Paraburkholderia</taxon>
    </lineage>
</organism>
<dbReference type="Gene3D" id="2.120.10.30">
    <property type="entry name" value="TolB, C-terminal domain"/>
    <property type="match status" value="1"/>
</dbReference>
<keyword evidence="1" id="KW-0732">Signal</keyword>
<dbReference type="InterPro" id="IPR011042">
    <property type="entry name" value="6-blade_b-propeller_TolB-like"/>
</dbReference>
<dbReference type="PROSITE" id="PS51257">
    <property type="entry name" value="PROKAR_LIPOPROTEIN"/>
    <property type="match status" value="1"/>
</dbReference>
<keyword evidence="3" id="KW-1185">Reference proteome</keyword>
<dbReference type="RefSeq" id="WP_200619058.1">
    <property type="nucleotide sequence ID" value="NZ_CAJNAU010000014.1"/>
</dbReference>
<comment type="caution">
    <text evidence="2">The sequence shown here is derived from an EMBL/GenBank/DDBJ whole genome shotgun (WGS) entry which is preliminary data.</text>
</comment>
<accession>A0ABM8R781</accession>
<gene>
    <name evidence="2" type="ORF">R69658_02067</name>
</gene>
<evidence type="ECO:0000313" key="2">
    <source>
        <dbReference type="EMBL" id="CAE6736607.1"/>
    </source>
</evidence>
<dbReference type="NCBIfam" id="TIGR03118">
    <property type="entry name" value="PEPCTERM_chp_1"/>
    <property type="match status" value="1"/>
</dbReference>
<reference evidence="2 3" key="1">
    <citation type="submission" date="2021-02" db="EMBL/GenBank/DDBJ databases">
        <authorList>
            <person name="Vanwijnsberghe S."/>
        </authorList>
    </citation>
    <scope>NUCLEOTIDE SEQUENCE [LARGE SCALE GENOMIC DNA]</scope>
    <source>
        <strain evidence="2 3">R-69658</strain>
    </source>
</reference>
<protein>
    <recommendedName>
        <fullName evidence="4">TIGR03118 family protein</fullName>
    </recommendedName>
</protein>
<evidence type="ECO:0000256" key="1">
    <source>
        <dbReference type="SAM" id="SignalP"/>
    </source>
</evidence>
<feature type="chain" id="PRO_5045240258" description="TIGR03118 family protein" evidence="1">
    <location>
        <begin position="25"/>
        <end position="367"/>
    </location>
</feature>
<dbReference type="SUPFAM" id="SSF63829">
    <property type="entry name" value="Calcium-dependent phosphotriesterase"/>
    <property type="match status" value="1"/>
</dbReference>